<dbReference type="PANTHER" id="PTHR22916">
    <property type="entry name" value="GLYCOSYLTRANSFERASE"/>
    <property type="match status" value="1"/>
</dbReference>
<evidence type="ECO:0000259" key="4">
    <source>
        <dbReference type="Pfam" id="PF00535"/>
    </source>
</evidence>
<evidence type="ECO:0000259" key="3">
    <source>
        <dbReference type="Pfam" id="PF00534"/>
    </source>
</evidence>
<name>A0A1I0YM16_SELRU</name>
<organism evidence="5 6">
    <name type="scientific">Selenomonas ruminantium</name>
    <dbReference type="NCBI Taxonomy" id="971"/>
    <lineage>
        <taxon>Bacteria</taxon>
        <taxon>Bacillati</taxon>
        <taxon>Bacillota</taxon>
        <taxon>Negativicutes</taxon>
        <taxon>Selenomonadales</taxon>
        <taxon>Selenomonadaceae</taxon>
        <taxon>Selenomonas</taxon>
    </lineage>
</organism>
<dbReference type="InterPro" id="IPR001296">
    <property type="entry name" value="Glyco_trans_1"/>
</dbReference>
<dbReference type="EMBL" id="FOJX01000015">
    <property type="protein sequence ID" value="SFB13947.1"/>
    <property type="molecule type" value="Genomic_DNA"/>
</dbReference>
<feature type="domain" description="Glycosyltransferase 2-like" evidence="4">
    <location>
        <begin position="203"/>
        <end position="360"/>
    </location>
</feature>
<dbReference type="CDD" id="cd00761">
    <property type="entry name" value="Glyco_tranf_GTA_type"/>
    <property type="match status" value="1"/>
</dbReference>
<feature type="domain" description="Glycosyl transferase family 1" evidence="3">
    <location>
        <begin position="17"/>
        <end position="146"/>
    </location>
</feature>
<dbReference type="SUPFAM" id="SSF53756">
    <property type="entry name" value="UDP-Glycosyltransferase/glycogen phosphorylase"/>
    <property type="match status" value="1"/>
</dbReference>
<dbReference type="SUPFAM" id="SSF53448">
    <property type="entry name" value="Nucleotide-diphospho-sugar transferases"/>
    <property type="match status" value="1"/>
</dbReference>
<evidence type="ECO:0000313" key="5">
    <source>
        <dbReference type="EMBL" id="SFB13947.1"/>
    </source>
</evidence>
<dbReference type="GO" id="GO:0016757">
    <property type="term" value="F:glycosyltransferase activity"/>
    <property type="evidence" value="ECO:0007669"/>
    <property type="project" value="UniProtKB-KW"/>
</dbReference>
<dbReference type="Pfam" id="PF19786">
    <property type="entry name" value="DUF6270"/>
    <property type="match status" value="1"/>
</dbReference>
<keyword evidence="2 5" id="KW-0808">Transferase</keyword>
<sequence length="717" mass="83295">MKNAIELEPFKFNRQVRKDMRDEFGLSDRDRAIGCVGRFAYQKNQGFLLRVMKKLHRRSPGYKLVLVGDGADLDLCREYVKENNLESAVIFTGYRTDVNRLMMAFDSLAMPSHFEELGIALIEAQAAGLMCYASNAVPKEAKVTENIEFLPLQEENWMEKLSRKIEIARESMTGQVADAGYDIYRQIKKIEEGYKGGIIDLVTIIIPVYNTATYLDDCLSSIVAQTYSKIEILLINDGSTDNSGDICKNWAEKDNRIKYISKENEGLGPTRNYGVSIASGEYVMFVDSDDWVDETFVEKMYKNIVAEDADVAECNFYRIAMKSGMKSITNCNTVMGRNFTREERLQLGNVSTCKMIIRKSAYVAQPHIPSEDVASYAAVIVKAERIACVNESLYNYRKGRSGSISTLSRNVFEYPRAIKYAIDNFPKQDMQKEYVEAFRQYILRWISRLMVPGTHQISLLQYEWLRNTYDELMCKSYLPYHRGKVLLWGGYNLTRIVQKTVLLEDPYLRFNFSSLAALMHENERGSACPKHKNPYRQLMIHREKRHYIFYLLEQMKIGYIVIDFMEERHDLIELDGNIYTLSDALLESDFPVVAGRVISRQSEECRRLWEAACLDFIEILRKYFKPGQVILCKNLLAERHGDIYHSVEYENISEIREINSVLYGYYEFFRNNFEGIQFIDLTDDELYITDDKYEYGCYPWHLNELVNKKIGESIKMQ</sequence>
<dbReference type="Gene3D" id="3.90.550.10">
    <property type="entry name" value="Spore Coat Polysaccharide Biosynthesis Protein SpsA, Chain A"/>
    <property type="match status" value="1"/>
</dbReference>
<dbReference type="InterPro" id="IPR029044">
    <property type="entry name" value="Nucleotide-diphossugar_trans"/>
</dbReference>
<evidence type="ECO:0000313" key="6">
    <source>
        <dbReference type="Proteomes" id="UP000183843"/>
    </source>
</evidence>
<reference evidence="5 6" key="1">
    <citation type="submission" date="2016-10" db="EMBL/GenBank/DDBJ databases">
        <authorList>
            <person name="de Groot N.N."/>
        </authorList>
    </citation>
    <scope>NUCLEOTIDE SEQUENCE [LARGE SCALE GENOMIC DNA]</scope>
    <source>
        <strain evidence="5 6">L14</strain>
    </source>
</reference>
<dbReference type="PANTHER" id="PTHR22916:SF51">
    <property type="entry name" value="GLYCOSYLTRANSFERASE EPSH-RELATED"/>
    <property type="match status" value="1"/>
</dbReference>
<protein>
    <submittedName>
        <fullName evidence="5">Glycosyltransferase involved in cell wall bisynthesis</fullName>
    </submittedName>
</protein>
<evidence type="ECO:0000256" key="2">
    <source>
        <dbReference type="ARBA" id="ARBA00022679"/>
    </source>
</evidence>
<proteinExistence type="predicted"/>
<evidence type="ECO:0000256" key="1">
    <source>
        <dbReference type="ARBA" id="ARBA00022676"/>
    </source>
</evidence>
<dbReference type="Proteomes" id="UP000183843">
    <property type="component" value="Unassembled WGS sequence"/>
</dbReference>
<dbReference type="RefSeq" id="WP_074817323.1">
    <property type="nucleotide sequence ID" value="NZ_FOJX01000015.1"/>
</dbReference>
<keyword evidence="1" id="KW-0328">Glycosyltransferase</keyword>
<dbReference type="InterPro" id="IPR001173">
    <property type="entry name" value="Glyco_trans_2-like"/>
</dbReference>
<dbReference type="Pfam" id="PF00534">
    <property type="entry name" value="Glycos_transf_1"/>
    <property type="match status" value="1"/>
</dbReference>
<dbReference type="InterPro" id="IPR046237">
    <property type="entry name" value="DUF6270"/>
</dbReference>
<dbReference type="Pfam" id="PF00535">
    <property type="entry name" value="Glycos_transf_2"/>
    <property type="match status" value="1"/>
</dbReference>
<gene>
    <name evidence="5" type="ORF">SAMN05216587_11536</name>
</gene>
<dbReference type="AlphaFoldDB" id="A0A1I0YM16"/>
<dbReference type="Gene3D" id="3.40.50.2000">
    <property type="entry name" value="Glycogen Phosphorylase B"/>
    <property type="match status" value="1"/>
</dbReference>
<accession>A0A1I0YM16</accession>